<feature type="binding site" evidence="1">
    <location>
        <position position="265"/>
    </location>
    <ligand>
        <name>substrate</name>
    </ligand>
</feature>
<feature type="binding site" evidence="1">
    <location>
        <position position="214"/>
    </location>
    <ligand>
        <name>ATP</name>
        <dbReference type="ChEBI" id="CHEBI:30616"/>
    </ligand>
</feature>
<dbReference type="Pfam" id="PF02769">
    <property type="entry name" value="AIRS_C"/>
    <property type="match status" value="1"/>
</dbReference>
<feature type="binding site" evidence="1">
    <location>
        <position position="309"/>
    </location>
    <ligand>
        <name>substrate</name>
    </ligand>
</feature>
<dbReference type="PANTHER" id="PTHR30270">
    <property type="entry name" value="THIAMINE-MONOPHOSPHATE KINASE"/>
    <property type="match status" value="1"/>
</dbReference>
<dbReference type="GO" id="GO:0000287">
    <property type="term" value="F:magnesium ion binding"/>
    <property type="evidence" value="ECO:0007669"/>
    <property type="project" value="UniProtKB-UniRule"/>
</dbReference>
<feature type="binding site" evidence="1">
    <location>
        <position position="55"/>
    </location>
    <ligand>
        <name>substrate</name>
    </ligand>
</feature>
<organism evidence="4 5">
    <name type="scientific">Pilimelia anulata</name>
    <dbReference type="NCBI Taxonomy" id="53371"/>
    <lineage>
        <taxon>Bacteria</taxon>
        <taxon>Bacillati</taxon>
        <taxon>Actinomycetota</taxon>
        <taxon>Actinomycetes</taxon>
        <taxon>Micromonosporales</taxon>
        <taxon>Micromonosporaceae</taxon>
        <taxon>Pilimelia</taxon>
    </lineage>
</organism>
<dbReference type="GO" id="GO:0009228">
    <property type="term" value="P:thiamine biosynthetic process"/>
    <property type="evidence" value="ECO:0007669"/>
    <property type="project" value="UniProtKB-KW"/>
</dbReference>
<comment type="catalytic activity">
    <reaction evidence="1">
        <text>thiamine phosphate + ATP = thiamine diphosphate + ADP</text>
        <dbReference type="Rhea" id="RHEA:15913"/>
        <dbReference type="ChEBI" id="CHEBI:30616"/>
        <dbReference type="ChEBI" id="CHEBI:37575"/>
        <dbReference type="ChEBI" id="CHEBI:58937"/>
        <dbReference type="ChEBI" id="CHEBI:456216"/>
        <dbReference type="EC" id="2.7.4.16"/>
    </reaction>
</comment>
<gene>
    <name evidence="1 4" type="primary">thiL</name>
    <name evidence="4" type="ORF">GCM10010123_02980</name>
</gene>
<dbReference type="GO" id="GO:0005524">
    <property type="term" value="F:ATP binding"/>
    <property type="evidence" value="ECO:0007669"/>
    <property type="project" value="UniProtKB-UniRule"/>
</dbReference>
<dbReference type="Gene3D" id="3.90.650.10">
    <property type="entry name" value="PurM-like C-terminal domain"/>
    <property type="match status" value="1"/>
</dbReference>
<dbReference type="RefSeq" id="WP_189168764.1">
    <property type="nucleotide sequence ID" value="NZ_BMQB01000001.1"/>
</dbReference>
<dbReference type="EMBL" id="BMQB01000001">
    <property type="protein sequence ID" value="GGJ76404.1"/>
    <property type="molecule type" value="Genomic_DNA"/>
</dbReference>
<dbReference type="HAMAP" id="MF_02128">
    <property type="entry name" value="TMP_kinase"/>
    <property type="match status" value="1"/>
</dbReference>
<dbReference type="InterPro" id="IPR006283">
    <property type="entry name" value="ThiL-like"/>
</dbReference>
<feature type="binding site" evidence="1">
    <location>
        <position position="77"/>
    </location>
    <ligand>
        <name>Mg(2+)</name>
        <dbReference type="ChEBI" id="CHEBI:18420"/>
        <label>2</label>
    </ligand>
</feature>
<dbReference type="InterPro" id="IPR010918">
    <property type="entry name" value="PurM-like_C_dom"/>
</dbReference>
<dbReference type="InterPro" id="IPR016188">
    <property type="entry name" value="PurM-like_N"/>
</dbReference>
<feature type="binding site" evidence="1">
    <location>
        <position position="212"/>
    </location>
    <ligand>
        <name>Mg(2+)</name>
        <dbReference type="ChEBI" id="CHEBI:18420"/>
        <label>3</label>
    </ligand>
</feature>
<dbReference type="InterPro" id="IPR036921">
    <property type="entry name" value="PurM-like_N_sf"/>
</dbReference>
<comment type="miscellaneous">
    <text evidence="1">Reaction mechanism of ThiL seems to utilize a direct, inline transfer of the gamma-phosphate of ATP to TMP rather than a phosphorylated enzyme intermediate.</text>
</comment>
<evidence type="ECO:0000259" key="3">
    <source>
        <dbReference type="Pfam" id="PF02769"/>
    </source>
</evidence>
<dbReference type="PANTHER" id="PTHR30270:SF0">
    <property type="entry name" value="THIAMINE-MONOPHOSPHATE KINASE"/>
    <property type="match status" value="1"/>
</dbReference>
<comment type="pathway">
    <text evidence="1">Cofactor biosynthesis; thiamine diphosphate biosynthesis; thiamine diphosphate from thiamine phosphate: step 1/1.</text>
</comment>
<dbReference type="AlphaFoldDB" id="A0A8J3AYS6"/>
<feature type="binding site" evidence="1">
    <location>
        <position position="215"/>
    </location>
    <ligand>
        <name>Mg(2+)</name>
        <dbReference type="ChEBI" id="CHEBI:18420"/>
        <label>5</label>
    </ligand>
</feature>
<sequence length="320" mass="32350">MSVAHAGEFGLIARVTARLGTGPACLVGPGDDAAVVAAPDGRVVATTDMLVEGRHFRRDWCSAEDVGHRAAGANLADVAAMGARPTALLVALCAPPGLDVRWAEELADGLAAEAALVGAAVVGGDTTAGPVLTIAVTALGDPAGRAPVLRSGARVGDTVALAGRIGYAAAGYTVLSRGFRTPKLLVDAYRRPVIEYAAATAAAEQGATSMIDISDGLIADLGHVAAASGVGMDVRRDAFAVSVQMRDAAAALGVDPHTWMLGGGDDHAFAATFPPDRRLPEGWRAIGTVNDTGAVTVDGRTYVDGPAGWDHFRAGSTLGP</sequence>
<feature type="binding site" evidence="1">
    <location>
        <position position="150"/>
    </location>
    <ligand>
        <name>ATP</name>
        <dbReference type="ChEBI" id="CHEBI:30616"/>
    </ligand>
</feature>
<dbReference type="Pfam" id="PF00586">
    <property type="entry name" value="AIRS"/>
    <property type="match status" value="1"/>
</dbReference>
<comment type="similarity">
    <text evidence="1">Belongs to the thiamine-monophosphate kinase family.</text>
</comment>
<keyword evidence="1" id="KW-0784">Thiamine biosynthesis</keyword>
<proteinExistence type="inferred from homology"/>
<dbReference type="NCBIfam" id="NF004351">
    <property type="entry name" value="PRK05731.1-4"/>
    <property type="match status" value="1"/>
</dbReference>
<accession>A0A8J3AYS6</accession>
<keyword evidence="1" id="KW-0547">Nucleotide-binding</keyword>
<comment type="caution">
    <text evidence="4">The sequence shown here is derived from an EMBL/GenBank/DDBJ whole genome shotgun (WGS) entry which is preliminary data.</text>
</comment>
<dbReference type="PIRSF" id="PIRSF005303">
    <property type="entry name" value="Thiam_monoph_kin"/>
    <property type="match status" value="1"/>
</dbReference>
<keyword evidence="1 4" id="KW-0418">Kinase</keyword>
<dbReference type="SUPFAM" id="SSF56042">
    <property type="entry name" value="PurM C-terminal domain-like"/>
    <property type="match status" value="1"/>
</dbReference>
<comment type="caution">
    <text evidence="1">Lacks conserved residue(s) required for the propagation of feature annotation.</text>
</comment>
<feature type="binding site" evidence="1">
    <location>
        <position position="125"/>
    </location>
    <ligand>
        <name>Mg(2+)</name>
        <dbReference type="ChEBI" id="CHEBI:18420"/>
        <label>1</label>
    </ligand>
</feature>
<dbReference type="CDD" id="cd02194">
    <property type="entry name" value="ThiL"/>
    <property type="match status" value="1"/>
</dbReference>
<reference evidence="4" key="1">
    <citation type="journal article" date="2014" name="Int. J. Syst. Evol. Microbiol.">
        <title>Complete genome sequence of Corynebacterium casei LMG S-19264T (=DSM 44701T), isolated from a smear-ripened cheese.</title>
        <authorList>
            <consortium name="US DOE Joint Genome Institute (JGI-PGF)"/>
            <person name="Walter F."/>
            <person name="Albersmeier A."/>
            <person name="Kalinowski J."/>
            <person name="Ruckert C."/>
        </authorList>
    </citation>
    <scope>NUCLEOTIDE SEQUENCE</scope>
    <source>
        <strain evidence="4">JCM 3090</strain>
    </source>
</reference>
<evidence type="ECO:0000256" key="1">
    <source>
        <dbReference type="HAMAP-Rule" id="MF_02128"/>
    </source>
</evidence>
<feature type="binding site" evidence="1">
    <location>
        <position position="46"/>
    </location>
    <ligand>
        <name>Mg(2+)</name>
        <dbReference type="ChEBI" id="CHEBI:18420"/>
        <label>4</label>
    </ligand>
</feature>
<feature type="binding site" evidence="1">
    <location>
        <position position="32"/>
    </location>
    <ligand>
        <name>Mg(2+)</name>
        <dbReference type="ChEBI" id="CHEBI:18420"/>
        <label>4</label>
    </ligand>
</feature>
<evidence type="ECO:0000259" key="2">
    <source>
        <dbReference type="Pfam" id="PF00586"/>
    </source>
</evidence>
<dbReference type="Gene3D" id="3.30.1330.10">
    <property type="entry name" value="PurM-like, N-terminal domain"/>
    <property type="match status" value="1"/>
</dbReference>
<keyword evidence="1" id="KW-0479">Metal-binding</keyword>
<reference evidence="4" key="2">
    <citation type="submission" date="2020-09" db="EMBL/GenBank/DDBJ databases">
        <authorList>
            <person name="Sun Q."/>
            <person name="Ohkuma M."/>
        </authorList>
    </citation>
    <scope>NUCLEOTIDE SEQUENCE</scope>
    <source>
        <strain evidence="4">JCM 3090</strain>
    </source>
</reference>
<feature type="binding site" evidence="1">
    <location>
        <begin position="124"/>
        <end position="125"/>
    </location>
    <ligand>
        <name>ATP</name>
        <dbReference type="ChEBI" id="CHEBI:30616"/>
    </ligand>
</feature>
<keyword evidence="1" id="KW-0067">ATP-binding</keyword>
<feature type="binding site" evidence="1">
    <location>
        <position position="32"/>
    </location>
    <ligand>
        <name>Mg(2+)</name>
        <dbReference type="ChEBI" id="CHEBI:18420"/>
        <label>3</label>
    </ligand>
</feature>
<feature type="binding site" evidence="1">
    <location>
        <position position="48"/>
    </location>
    <ligand>
        <name>Mg(2+)</name>
        <dbReference type="ChEBI" id="CHEBI:18420"/>
        <label>1</label>
    </ligand>
</feature>
<feature type="binding site" evidence="1">
    <location>
        <position position="77"/>
    </location>
    <ligand>
        <name>Mg(2+)</name>
        <dbReference type="ChEBI" id="CHEBI:18420"/>
        <label>3</label>
    </ligand>
</feature>
<evidence type="ECO:0000313" key="5">
    <source>
        <dbReference type="Proteomes" id="UP000649739"/>
    </source>
</evidence>
<name>A0A8J3AYS6_9ACTN</name>
<feature type="binding site" evidence="1">
    <location>
        <position position="47"/>
    </location>
    <ligand>
        <name>Mg(2+)</name>
        <dbReference type="ChEBI" id="CHEBI:18420"/>
        <label>1</label>
    </ligand>
</feature>
<protein>
    <recommendedName>
        <fullName evidence="1">Thiamine-monophosphate kinase</fullName>
        <shortName evidence="1">TMP kinase</shortName>
        <shortName evidence="1">Thiamine-phosphate kinase</shortName>
        <ecNumber evidence="1">2.7.4.16</ecNumber>
    </recommendedName>
</protein>
<dbReference type="NCBIfam" id="TIGR01379">
    <property type="entry name" value="thiL"/>
    <property type="match status" value="1"/>
</dbReference>
<feature type="binding site" evidence="1">
    <location>
        <position position="48"/>
    </location>
    <ligand>
        <name>Mg(2+)</name>
        <dbReference type="ChEBI" id="CHEBI:18420"/>
        <label>2</label>
    </ligand>
</feature>
<comment type="function">
    <text evidence="1">Catalyzes the ATP-dependent phosphorylation of thiamine-monophosphate (TMP) to form thiamine-pyrophosphate (TPP), the active form of vitamin B1.</text>
</comment>
<dbReference type="GO" id="GO:0009030">
    <property type="term" value="F:thiamine-phosphate kinase activity"/>
    <property type="evidence" value="ECO:0007669"/>
    <property type="project" value="UniProtKB-UniRule"/>
</dbReference>
<dbReference type="UniPathway" id="UPA00060">
    <property type="reaction ID" value="UER00142"/>
</dbReference>
<feature type="binding site" evidence="1">
    <location>
        <position position="77"/>
    </location>
    <ligand>
        <name>Mg(2+)</name>
        <dbReference type="ChEBI" id="CHEBI:18420"/>
        <label>4</label>
    </ligand>
</feature>
<dbReference type="EC" id="2.7.4.16" evidence="1"/>
<feature type="domain" description="PurM-like C-terminal" evidence="3">
    <location>
        <begin position="154"/>
        <end position="250"/>
    </location>
</feature>
<dbReference type="GO" id="GO:0009229">
    <property type="term" value="P:thiamine diphosphate biosynthetic process"/>
    <property type="evidence" value="ECO:0007669"/>
    <property type="project" value="UniProtKB-UniRule"/>
</dbReference>
<dbReference type="InterPro" id="IPR036676">
    <property type="entry name" value="PurM-like_C_sf"/>
</dbReference>
<feature type="domain" description="PurM-like N-terminal" evidence="2">
    <location>
        <begin position="30"/>
        <end position="140"/>
    </location>
</feature>
<evidence type="ECO:0000313" key="4">
    <source>
        <dbReference type="EMBL" id="GGJ76404.1"/>
    </source>
</evidence>
<dbReference type="SUPFAM" id="SSF55326">
    <property type="entry name" value="PurM N-terminal domain-like"/>
    <property type="match status" value="1"/>
</dbReference>
<keyword evidence="5" id="KW-1185">Reference proteome</keyword>
<keyword evidence="1" id="KW-0460">Magnesium</keyword>
<keyword evidence="1" id="KW-0808">Transferase</keyword>
<dbReference type="Proteomes" id="UP000649739">
    <property type="component" value="Unassembled WGS sequence"/>
</dbReference>